<evidence type="ECO:0000313" key="8">
    <source>
        <dbReference type="Proteomes" id="UP000515277"/>
    </source>
</evidence>
<dbReference type="PRINTS" id="PR00337">
    <property type="entry name" value="LEUILEVALBP"/>
</dbReference>
<evidence type="ECO:0000256" key="2">
    <source>
        <dbReference type="ARBA" id="ARBA00022448"/>
    </source>
</evidence>
<keyword evidence="2" id="KW-0813">Transport</keyword>
<sequence>MTMKSTAGATALVMILSSSLAAYADQEIRIGVAGPFTGSYSRLGAQVWNGTNAAAKQINAAGGINGKSIVLVKGDDACEPKQAVAVANRMIDTDHVQAVIGHVCSSSTLPASQIYSDANILMMTPASTANAITERGLDTVTRMVGRDSQQGEVAANYLHEQLQAKRIAIVHDKDSYGMGVALAVQQRLGEMGIKPVLFEGLTRGEKDFNALATKIKGLHADAVFYGGVAVEAGTLVRQIRESGVDAPFVAGDGIASDDFPVAAGGGQFIKGVLMVFGQDARQNSESQMAVAALRKEGFEPLGYTLYAYAALEAIAQTMQATQSHDGAVLGRWLRHNSVKTVAGNKRWDAKGDLATPDFVMYRWDDQGEYSVLH</sequence>
<dbReference type="Proteomes" id="UP000515277">
    <property type="component" value="Chromosome"/>
</dbReference>
<dbReference type="InterPro" id="IPR000709">
    <property type="entry name" value="Leu_Ile_Val-bd"/>
</dbReference>
<name>A0A7G8YMW3_9PSED</name>
<evidence type="ECO:0000256" key="1">
    <source>
        <dbReference type="ARBA" id="ARBA00010062"/>
    </source>
</evidence>
<dbReference type="Pfam" id="PF13458">
    <property type="entry name" value="Peripla_BP_6"/>
    <property type="match status" value="1"/>
</dbReference>
<dbReference type="PANTHER" id="PTHR47151:SF2">
    <property type="entry name" value="AMINO ACID BINDING PROTEIN"/>
    <property type="match status" value="1"/>
</dbReference>
<evidence type="ECO:0000256" key="5">
    <source>
        <dbReference type="SAM" id="SignalP"/>
    </source>
</evidence>
<feature type="chain" id="PRO_5030163587" evidence="5">
    <location>
        <begin position="25"/>
        <end position="373"/>
    </location>
</feature>
<accession>A0A7G8YMW3</accession>
<evidence type="ECO:0000256" key="4">
    <source>
        <dbReference type="ARBA" id="ARBA00022970"/>
    </source>
</evidence>
<organism evidence="7 8">
    <name type="scientific">Pseudomonas protegens</name>
    <dbReference type="NCBI Taxonomy" id="380021"/>
    <lineage>
        <taxon>Bacteria</taxon>
        <taxon>Pseudomonadati</taxon>
        <taxon>Pseudomonadota</taxon>
        <taxon>Gammaproteobacteria</taxon>
        <taxon>Pseudomonadales</taxon>
        <taxon>Pseudomonadaceae</taxon>
        <taxon>Pseudomonas</taxon>
    </lineage>
</organism>
<evidence type="ECO:0000259" key="6">
    <source>
        <dbReference type="Pfam" id="PF13458"/>
    </source>
</evidence>
<keyword evidence="3 5" id="KW-0732">Signal</keyword>
<feature type="domain" description="Leucine-binding protein" evidence="6">
    <location>
        <begin position="27"/>
        <end position="367"/>
    </location>
</feature>
<dbReference type="EMBL" id="CP060201">
    <property type="protein sequence ID" value="QNH77012.1"/>
    <property type="molecule type" value="Genomic_DNA"/>
</dbReference>
<evidence type="ECO:0000256" key="3">
    <source>
        <dbReference type="ARBA" id="ARBA00022729"/>
    </source>
</evidence>
<dbReference type="PANTHER" id="PTHR47151">
    <property type="entry name" value="LEU/ILE/VAL-BINDING ABC TRANSPORTER SUBUNIT"/>
    <property type="match status" value="1"/>
</dbReference>
<dbReference type="AlphaFoldDB" id="A0A7G8YMW3"/>
<comment type="similarity">
    <text evidence="1">Belongs to the leucine-binding protein family.</text>
</comment>
<dbReference type="Gene3D" id="3.40.50.2300">
    <property type="match status" value="2"/>
</dbReference>
<proteinExistence type="inferred from homology"/>
<dbReference type="SUPFAM" id="SSF53822">
    <property type="entry name" value="Periplasmic binding protein-like I"/>
    <property type="match status" value="1"/>
</dbReference>
<reference evidence="8" key="1">
    <citation type="journal article" date="2020" name="Microbiol. Resour. Announc.">
        <title>Complete genome sequences of four natural Pseudomonas isolates that catabolize a wide range of aromatic compounds relevant to lignin valorization.</title>
        <authorList>
            <person name="Hatmaker E.A."/>
            <person name="Presley G."/>
            <person name="Cannon O."/>
            <person name="Guss A.M."/>
            <person name="Elkins J.G."/>
        </authorList>
    </citation>
    <scope>NUCLEOTIDE SEQUENCE [LARGE SCALE GENOMIC DNA]</scope>
    <source>
        <strain evidence="8">H1F5C</strain>
    </source>
</reference>
<dbReference type="InterPro" id="IPR028082">
    <property type="entry name" value="Peripla_BP_I"/>
</dbReference>
<protein>
    <submittedName>
        <fullName evidence="7">Branched-chain amino acid ABC transporter substrate-binding protein</fullName>
    </submittedName>
</protein>
<dbReference type="InterPro" id="IPR028081">
    <property type="entry name" value="Leu-bd"/>
</dbReference>
<evidence type="ECO:0000313" key="7">
    <source>
        <dbReference type="EMBL" id="QNH77012.1"/>
    </source>
</evidence>
<keyword evidence="4" id="KW-0029">Amino-acid transport</keyword>
<dbReference type="CDD" id="cd06342">
    <property type="entry name" value="PBP1_ABC_LIVBP-like"/>
    <property type="match status" value="1"/>
</dbReference>
<gene>
    <name evidence="7" type="ORF">GGI48_27735</name>
</gene>
<dbReference type="GO" id="GO:0006865">
    <property type="term" value="P:amino acid transport"/>
    <property type="evidence" value="ECO:0007669"/>
    <property type="project" value="UniProtKB-KW"/>
</dbReference>
<feature type="signal peptide" evidence="5">
    <location>
        <begin position="1"/>
        <end position="24"/>
    </location>
</feature>